<dbReference type="SUPFAM" id="SSF49464">
    <property type="entry name" value="Carboxypeptidase regulatory domain-like"/>
    <property type="match status" value="1"/>
</dbReference>
<evidence type="ECO:0000313" key="7">
    <source>
        <dbReference type="Proteomes" id="UP000183670"/>
    </source>
</evidence>
<dbReference type="AlphaFoldDB" id="A0A1G6GBG3"/>
<protein>
    <submittedName>
        <fullName evidence="6">CarboxypepD_reg-like domain-containing protein</fullName>
    </submittedName>
</protein>
<evidence type="ECO:0000313" key="6">
    <source>
        <dbReference type="EMBL" id="SDB79318.1"/>
    </source>
</evidence>
<feature type="signal peptide" evidence="4">
    <location>
        <begin position="1"/>
        <end position="21"/>
    </location>
</feature>
<dbReference type="Pfam" id="PF14905">
    <property type="entry name" value="OMP_b-brl_3"/>
    <property type="match status" value="1"/>
</dbReference>
<dbReference type="GO" id="GO:0009279">
    <property type="term" value="C:cell outer membrane"/>
    <property type="evidence" value="ECO:0007669"/>
    <property type="project" value="UniProtKB-SubCell"/>
</dbReference>
<dbReference type="Proteomes" id="UP000183670">
    <property type="component" value="Unassembled WGS sequence"/>
</dbReference>
<keyword evidence="3" id="KW-0998">Cell outer membrane</keyword>
<evidence type="ECO:0000256" key="1">
    <source>
        <dbReference type="ARBA" id="ARBA00004442"/>
    </source>
</evidence>
<comment type="subcellular location">
    <subcellularLocation>
        <location evidence="1">Cell outer membrane</location>
    </subcellularLocation>
</comment>
<dbReference type="InterPro" id="IPR036942">
    <property type="entry name" value="Beta-barrel_TonB_sf"/>
</dbReference>
<keyword evidence="4" id="KW-0732">Signal</keyword>
<accession>A0A1G6GBG3</accession>
<organism evidence="6 7">
    <name type="scientific">Bacteroides ovatus</name>
    <dbReference type="NCBI Taxonomy" id="28116"/>
    <lineage>
        <taxon>Bacteria</taxon>
        <taxon>Pseudomonadati</taxon>
        <taxon>Bacteroidota</taxon>
        <taxon>Bacteroidia</taxon>
        <taxon>Bacteroidales</taxon>
        <taxon>Bacteroidaceae</taxon>
        <taxon>Bacteroides</taxon>
    </lineage>
</organism>
<sequence length="772" mass="87254">MKTNYILLFALMLMVSLKSSAQIFSGRVIGENQLPVEYATVALLSVPDSALVGGAVTDSKGVFKITAQDAGPYLLSVSFVGYKKFVQRVASSVEENITLIPDDLMLDEVVITQRLPQFRLDNGGLTTKVENTILSKAGTAMNVVGLLPGVLKKQDGTLEVLGKGVPLIYINNRKVRNLDELDRLNSENIKQVELITNPGAEYGASVGAVLKLKTTGNKNDGFGVGVRSVVDYAHKVGNNDQINMEYHRKGLDVFGAFQYRLEHLKETGESVQDTYVDASWQQKAQTTDLGRNISYFSQIGFNYEINEKHSLGATYELTSAPRNKMNNDNRTEVYDGQALYDVWNTYTFAIEKEYPSHHSNVYYHGEVNSLEMDLNVDVLAGKNKEEEHISELSRNYDDFYITTLSRTDNKLYAGKLVLSYPLAGGRISGGSEYSYTHRTSDFSGFGDEIEGTSDKIREKNLAFFLDCVYRLGGVNASAGLRYEDVYYDFYENSLYQSDESKHYRNLFPSLSLEGAMGQVQWALGYHIQVARPHYEQLKNAIHYGNRFTYLGGAPNLQPIYIHAAEMRAIYRDLQLSVGYNRYNDDILFSIEQITSDPKISLIKFRNVDHRDEMTASLVFAPSIGCWKPEWTASLNSQWFKIGYLNEMKNMSGTTFGIRWNNSFQLPAGYIFRLNGEYTGKGVYQNCYTRPVSCLSTSIYKSFFNGRVDCLLEGNDLFHSMRDANTQYDDRVKMFRETKRNTQEVKLTVHYKFNLQKSKYKGTGAGLGEQQRL</sequence>
<evidence type="ECO:0000256" key="2">
    <source>
        <dbReference type="ARBA" id="ARBA00023136"/>
    </source>
</evidence>
<reference evidence="6 7" key="1">
    <citation type="submission" date="2016-10" db="EMBL/GenBank/DDBJ databases">
        <authorList>
            <person name="de Groot N.N."/>
        </authorList>
    </citation>
    <scope>NUCLEOTIDE SEQUENCE [LARGE SCALE GENOMIC DNA]</scope>
    <source>
        <strain evidence="6 7">NLAE-zl-C500</strain>
    </source>
</reference>
<evidence type="ECO:0000256" key="4">
    <source>
        <dbReference type="SAM" id="SignalP"/>
    </source>
</evidence>
<proteinExistence type="predicted"/>
<dbReference type="Pfam" id="PF13715">
    <property type="entry name" value="CarbopepD_reg_2"/>
    <property type="match status" value="1"/>
</dbReference>
<name>A0A1G6GBG3_BACOV</name>
<dbReference type="InterPro" id="IPR041700">
    <property type="entry name" value="OMP_b-brl_3"/>
</dbReference>
<feature type="chain" id="PRO_5010216068" evidence="4">
    <location>
        <begin position="22"/>
        <end position="772"/>
    </location>
</feature>
<dbReference type="RefSeq" id="WP_254780868.1">
    <property type="nucleotide sequence ID" value="NZ_FMYE01000071.1"/>
</dbReference>
<gene>
    <name evidence="6" type="ORF">SAMN05192581_10715</name>
</gene>
<dbReference type="Gene3D" id="2.40.170.20">
    <property type="entry name" value="TonB-dependent receptor, beta-barrel domain"/>
    <property type="match status" value="1"/>
</dbReference>
<evidence type="ECO:0000259" key="5">
    <source>
        <dbReference type="Pfam" id="PF14905"/>
    </source>
</evidence>
<dbReference type="EMBL" id="FMYE01000071">
    <property type="protein sequence ID" value="SDB79318.1"/>
    <property type="molecule type" value="Genomic_DNA"/>
</dbReference>
<dbReference type="SUPFAM" id="SSF56935">
    <property type="entry name" value="Porins"/>
    <property type="match status" value="1"/>
</dbReference>
<feature type="domain" description="Outer membrane protein beta-barrel" evidence="5">
    <location>
        <begin position="371"/>
        <end position="750"/>
    </location>
</feature>
<keyword evidence="2" id="KW-0472">Membrane</keyword>
<evidence type="ECO:0000256" key="3">
    <source>
        <dbReference type="ARBA" id="ARBA00023237"/>
    </source>
</evidence>
<dbReference type="InterPro" id="IPR008969">
    <property type="entry name" value="CarboxyPept-like_regulatory"/>
</dbReference>